<dbReference type="Gene3D" id="3.40.50.1110">
    <property type="entry name" value="SGNH hydrolase"/>
    <property type="match status" value="1"/>
</dbReference>
<feature type="compositionally biased region" description="Polar residues" evidence="2">
    <location>
        <begin position="190"/>
        <end position="202"/>
    </location>
</feature>
<dbReference type="Gene3D" id="1.20.5.340">
    <property type="match status" value="1"/>
</dbReference>
<dbReference type="OrthoDB" id="10056446at2759"/>
<organism evidence="3 4">
    <name type="scientific">Synaphobranchus kaupii</name>
    <name type="common">Kaup's arrowtooth eel</name>
    <dbReference type="NCBI Taxonomy" id="118154"/>
    <lineage>
        <taxon>Eukaryota</taxon>
        <taxon>Metazoa</taxon>
        <taxon>Chordata</taxon>
        <taxon>Craniata</taxon>
        <taxon>Vertebrata</taxon>
        <taxon>Euteleostomi</taxon>
        <taxon>Actinopterygii</taxon>
        <taxon>Neopterygii</taxon>
        <taxon>Teleostei</taxon>
        <taxon>Anguilliformes</taxon>
        <taxon>Synaphobranchidae</taxon>
        <taxon>Synaphobranchus</taxon>
    </lineage>
</organism>
<feature type="compositionally biased region" description="Polar residues" evidence="2">
    <location>
        <begin position="155"/>
        <end position="183"/>
    </location>
</feature>
<keyword evidence="4" id="KW-1185">Reference proteome</keyword>
<protein>
    <submittedName>
        <fullName evidence="3">Uncharacterized protein</fullName>
    </submittedName>
</protein>
<dbReference type="InterPro" id="IPR036514">
    <property type="entry name" value="SGNH_hydro_sf"/>
</dbReference>
<feature type="region of interest" description="Disordered" evidence="2">
    <location>
        <begin position="1"/>
        <end position="27"/>
    </location>
</feature>
<feature type="region of interest" description="Disordered" evidence="2">
    <location>
        <begin position="153"/>
        <end position="207"/>
    </location>
</feature>
<evidence type="ECO:0000256" key="1">
    <source>
        <dbReference type="SAM" id="Coils"/>
    </source>
</evidence>
<accession>A0A9Q1F784</accession>
<dbReference type="AlphaFoldDB" id="A0A9Q1F784"/>
<reference evidence="3" key="1">
    <citation type="journal article" date="2023" name="Science">
        <title>Genome structures resolve the early diversification of teleost fishes.</title>
        <authorList>
            <person name="Parey E."/>
            <person name="Louis A."/>
            <person name="Montfort J."/>
            <person name="Bouchez O."/>
            <person name="Roques C."/>
            <person name="Iampietro C."/>
            <person name="Lluch J."/>
            <person name="Castinel A."/>
            <person name="Donnadieu C."/>
            <person name="Desvignes T."/>
            <person name="Floi Bucao C."/>
            <person name="Jouanno E."/>
            <person name="Wen M."/>
            <person name="Mejri S."/>
            <person name="Dirks R."/>
            <person name="Jansen H."/>
            <person name="Henkel C."/>
            <person name="Chen W.J."/>
            <person name="Zahm M."/>
            <person name="Cabau C."/>
            <person name="Klopp C."/>
            <person name="Thompson A.W."/>
            <person name="Robinson-Rechavi M."/>
            <person name="Braasch I."/>
            <person name="Lecointre G."/>
            <person name="Bobe J."/>
            <person name="Postlethwait J.H."/>
            <person name="Berthelot C."/>
            <person name="Roest Crollius H."/>
            <person name="Guiguen Y."/>
        </authorList>
    </citation>
    <scope>NUCLEOTIDE SEQUENCE</scope>
    <source>
        <strain evidence="3">WJC10195</strain>
    </source>
</reference>
<keyword evidence="1" id="KW-0175">Coiled coil</keyword>
<proteinExistence type="predicted"/>
<dbReference type="EMBL" id="JAINUF010000008">
    <property type="protein sequence ID" value="KAJ8352350.1"/>
    <property type="molecule type" value="Genomic_DNA"/>
</dbReference>
<gene>
    <name evidence="3" type="ORF">SKAU_G00238260</name>
</gene>
<evidence type="ECO:0000256" key="2">
    <source>
        <dbReference type="SAM" id="MobiDB-lite"/>
    </source>
</evidence>
<name>A0A9Q1F784_SYNKA</name>
<dbReference type="Proteomes" id="UP001152622">
    <property type="component" value="Chromosome 8"/>
</dbReference>
<comment type="caution">
    <text evidence="3">The sequence shown here is derived from an EMBL/GenBank/DDBJ whole genome shotgun (WGS) entry which is preliminary data.</text>
</comment>
<evidence type="ECO:0000313" key="3">
    <source>
        <dbReference type="EMBL" id="KAJ8352350.1"/>
    </source>
</evidence>
<dbReference type="SUPFAM" id="SSF52266">
    <property type="entry name" value="SGNH hydrolase"/>
    <property type="match status" value="1"/>
</dbReference>
<evidence type="ECO:0000313" key="4">
    <source>
        <dbReference type="Proteomes" id="UP001152622"/>
    </source>
</evidence>
<feature type="compositionally biased region" description="Low complexity" evidence="2">
    <location>
        <begin position="1"/>
        <end position="11"/>
    </location>
</feature>
<feature type="coiled-coil region" evidence="1">
    <location>
        <begin position="69"/>
        <end position="152"/>
    </location>
</feature>
<sequence length="371" mass="41703">MLQVQSAATQRSRARRRVSPPTHNQTGSVLANRALTQIKDHFTQLEIELVLLREMVLKQQPDRDSDLQVGALSAHIKELQQDRENYRTELAALREQVRELQQGRDIYIEQLAALAEQVRELQQDRDSYRTELAALKEELQDRGNRAESIREQIHSTEPNLHTTVSSTQTSPDAQTLATPSTPINADAPHNQESSPEPSTQRTHSNEKADIVLLIDSNGKFIEEKKLFPRHKVAKLWCPTTQTALELLSESQLGSPSHILIHTGTNNLRAEQERVATSLRAVIEKASHTFPSSKIVISTLLPRKDFHPLTINKINASISRDCALRPNVHLAHHPSLDMDCLLGDDYIAWLVGTKALNLQFLTQSKGVKSVLQ</sequence>